<dbReference type="SMART" id="SM00530">
    <property type="entry name" value="HTH_XRE"/>
    <property type="match status" value="1"/>
</dbReference>
<organism evidence="2 3">
    <name type="scientific">Amycolatopsis speibonae</name>
    <dbReference type="NCBI Taxonomy" id="1450224"/>
    <lineage>
        <taxon>Bacteria</taxon>
        <taxon>Bacillati</taxon>
        <taxon>Actinomycetota</taxon>
        <taxon>Actinomycetes</taxon>
        <taxon>Pseudonocardiales</taxon>
        <taxon>Pseudonocardiaceae</taxon>
        <taxon>Amycolatopsis</taxon>
    </lineage>
</organism>
<dbReference type="Pfam" id="PF19054">
    <property type="entry name" value="DUF5753"/>
    <property type="match status" value="1"/>
</dbReference>
<dbReference type="PROSITE" id="PS50943">
    <property type="entry name" value="HTH_CROC1"/>
    <property type="match status" value="1"/>
</dbReference>
<accession>A0ABV7P348</accession>
<dbReference type="InterPro" id="IPR043917">
    <property type="entry name" value="DUF5753"/>
</dbReference>
<comment type="caution">
    <text evidence="2">The sequence shown here is derived from an EMBL/GenBank/DDBJ whole genome shotgun (WGS) entry which is preliminary data.</text>
</comment>
<dbReference type="EMBL" id="JBHRWK010000037">
    <property type="protein sequence ID" value="MFC3452455.1"/>
    <property type="molecule type" value="Genomic_DNA"/>
</dbReference>
<dbReference type="Pfam" id="PF13560">
    <property type="entry name" value="HTH_31"/>
    <property type="match status" value="1"/>
</dbReference>
<dbReference type="Gene3D" id="1.10.260.40">
    <property type="entry name" value="lambda repressor-like DNA-binding domains"/>
    <property type="match status" value="1"/>
</dbReference>
<dbReference type="SUPFAM" id="SSF47413">
    <property type="entry name" value="lambda repressor-like DNA-binding domains"/>
    <property type="match status" value="1"/>
</dbReference>
<evidence type="ECO:0000259" key="1">
    <source>
        <dbReference type="PROSITE" id="PS50943"/>
    </source>
</evidence>
<gene>
    <name evidence="2" type="ORF">ACFOSH_23705</name>
</gene>
<dbReference type="InterPro" id="IPR001387">
    <property type="entry name" value="Cro/C1-type_HTH"/>
</dbReference>
<dbReference type="InterPro" id="IPR010982">
    <property type="entry name" value="Lambda_DNA-bd_dom_sf"/>
</dbReference>
<dbReference type="RefSeq" id="WP_378241235.1">
    <property type="nucleotide sequence ID" value="NZ_JBHRWK010000037.1"/>
</dbReference>
<name>A0ABV7P348_9PSEU</name>
<evidence type="ECO:0000313" key="3">
    <source>
        <dbReference type="Proteomes" id="UP001595645"/>
    </source>
</evidence>
<sequence>MPTSPPHPGSDRVRLATKLREIRAATGLSGNQFAKTLGWPQSRVSKIETGTQFPTGDDITGWLAAAGAGTEEDAVTALLRRARVESVSFRQEFRKPGGAAAKQRSVLELEQQASRIAQYQPALLPGRLQTPAFMRSLLALPSGPARTGGASDADIEQLVAVRIERQAQLHDPGKALSLTIGEATLWTRIGDRDTQLGQLDRLHTLAGLRTVDLRIVPFDSVMPIAPLHGFSIYDAGLVVVELFAGEHLIMDPDEIALYEALYGRLQAASVSGDAAARLIRNVSHRLAGDS</sequence>
<feature type="domain" description="HTH cro/C1-type" evidence="1">
    <location>
        <begin position="19"/>
        <end position="59"/>
    </location>
</feature>
<keyword evidence="3" id="KW-1185">Reference proteome</keyword>
<reference evidence="3" key="1">
    <citation type="journal article" date="2019" name="Int. J. Syst. Evol. Microbiol.">
        <title>The Global Catalogue of Microorganisms (GCM) 10K type strain sequencing project: providing services to taxonomists for standard genome sequencing and annotation.</title>
        <authorList>
            <consortium name="The Broad Institute Genomics Platform"/>
            <consortium name="The Broad Institute Genome Sequencing Center for Infectious Disease"/>
            <person name="Wu L."/>
            <person name="Ma J."/>
        </authorList>
    </citation>
    <scope>NUCLEOTIDE SEQUENCE [LARGE SCALE GENOMIC DNA]</scope>
    <source>
        <strain evidence="3">CGMCC 4.7676</strain>
    </source>
</reference>
<dbReference type="Proteomes" id="UP001595645">
    <property type="component" value="Unassembled WGS sequence"/>
</dbReference>
<proteinExistence type="predicted"/>
<protein>
    <submittedName>
        <fullName evidence="2">Helix-turn-helix domain-containing protein</fullName>
    </submittedName>
</protein>
<evidence type="ECO:0000313" key="2">
    <source>
        <dbReference type="EMBL" id="MFC3452455.1"/>
    </source>
</evidence>
<dbReference type="CDD" id="cd00093">
    <property type="entry name" value="HTH_XRE"/>
    <property type="match status" value="1"/>
</dbReference>